<comment type="catalytic activity">
    <reaction evidence="1 8">
        <text>Exonucleolytic cleavage in the 3'- to 5'-direction to yield nucleoside 5'-phosphates.</text>
        <dbReference type="EC" id="3.1.13.1"/>
    </reaction>
</comment>
<comment type="function">
    <text evidence="8">3'-5' exoribonuclease that releases 5'-nucleoside monophosphates and is involved in maturation of structured RNAs.</text>
</comment>
<dbReference type="SMART" id="SM00316">
    <property type="entry name" value="S1"/>
    <property type="match status" value="1"/>
</dbReference>
<dbReference type="AlphaFoldDB" id="A0A2P7Q256"/>
<dbReference type="InterPro" id="IPR001900">
    <property type="entry name" value="RNase_II/R"/>
</dbReference>
<evidence type="ECO:0000256" key="6">
    <source>
        <dbReference type="ARBA" id="ARBA00022839"/>
    </source>
</evidence>
<dbReference type="HAMAP" id="MF_01895">
    <property type="entry name" value="RNase_R"/>
    <property type="match status" value="1"/>
</dbReference>
<comment type="subcellular location">
    <subcellularLocation>
        <location evidence="2 8">Cytoplasm</location>
    </subcellularLocation>
</comment>
<dbReference type="SMART" id="SM00357">
    <property type="entry name" value="CSP"/>
    <property type="match status" value="2"/>
</dbReference>
<dbReference type="SUPFAM" id="SSF50249">
    <property type="entry name" value="Nucleic acid-binding proteins"/>
    <property type="match status" value="4"/>
</dbReference>
<evidence type="ECO:0000256" key="1">
    <source>
        <dbReference type="ARBA" id="ARBA00001849"/>
    </source>
</evidence>
<sequence>MLPNDIKENILGLINEEAYKPSKKDELANIFVEEENDREEFFSILDELAENGDIFINKRGKVGTLEDYEMKRGKFRSTKRAFGFVESEGEEKDVFIPEEDRNGAFEGDIVIAKLTKEATETKRPEGVIVKILKRENKTVVGLFQKSKAFGFVLPDNKKFDQDIFIPKSAINGAKNNDKVVCEIEVWPKDGKKPEGKIIEVIGQSGERYVEIDSIVRAHGLKEEFPKKVFNQTSKIPDHILDEEKKGRLDLTEEITYTIDGDDSKDFDDAIGVELLDNGNYRLGVHIADVTHYVTEHSPLDREALDRATSVYLVDKVIPMLPRELSNGICSLNPNVERLTVSCIMDVNPKNGSVESHVIKKSVIKSKARMTYTEISNLLENDDPEMIEKYSDFIDNLKNAEKLAEILRERREKRGAIDFDFPESKIVLDSKGYPCKIEEYERRTSNKMIEEFMLLANETIAEHFYNLKLPFVYRVHEDPSEEKLMRLKNFISEYGYKMPNSKGNVKPKDLQTVLESIEDREAKQAIGMIMLRTLKQARYSPECLGHFGLAARYYSHFTSPIRRYPDLQIHRIIKESIDGKLSSKRIKHFSEILEGVCNQSSTQEREAELAERDVDDYYKAVFMSDYIDEEFEGHISGVTSFGVFIELPNGVEGLIRLQDLPDYFTYHENSMILVGEHTKAVLKLGQKLTIRVSNVDIPTREIDFELVTDIFNKH</sequence>
<evidence type="ECO:0000256" key="7">
    <source>
        <dbReference type="ARBA" id="ARBA00022884"/>
    </source>
</evidence>
<dbReference type="NCBIfam" id="TIGR00358">
    <property type="entry name" value="3_prime_RNase"/>
    <property type="match status" value="1"/>
</dbReference>
<dbReference type="InterPro" id="IPR011805">
    <property type="entry name" value="RNase_R"/>
</dbReference>
<dbReference type="Gene3D" id="2.40.50.140">
    <property type="entry name" value="Nucleic acid-binding proteins"/>
    <property type="match status" value="3"/>
</dbReference>
<dbReference type="Proteomes" id="UP000241434">
    <property type="component" value="Unassembled WGS sequence"/>
</dbReference>
<dbReference type="GO" id="GO:0003723">
    <property type="term" value="F:RNA binding"/>
    <property type="evidence" value="ECO:0007669"/>
    <property type="project" value="UniProtKB-UniRule"/>
</dbReference>
<reference evidence="10" key="1">
    <citation type="thesis" date="2015" institute="Rutgers" country="The State University of New Jersey, 14 College Farm Rd., New Brunswick, NJ, USA">
        <title>Ammonia toxicity in bacteria and its implications for treatment of and resource recovery from highly nitrogenous organic wastes.</title>
        <authorList>
            <person name="Luther A.K."/>
        </authorList>
    </citation>
    <scope>NUCLEOTIDE SEQUENCE</scope>
    <source>
        <strain evidence="10">RT-10B</strain>
    </source>
</reference>
<dbReference type="InterPro" id="IPR011129">
    <property type="entry name" value="CSD"/>
</dbReference>
<evidence type="ECO:0000259" key="9">
    <source>
        <dbReference type="PROSITE" id="PS50126"/>
    </source>
</evidence>
<dbReference type="PANTHER" id="PTHR23355:SF9">
    <property type="entry name" value="DIS3-LIKE EXONUCLEASE 2"/>
    <property type="match status" value="1"/>
</dbReference>
<proteinExistence type="inferred from homology"/>
<evidence type="ECO:0000256" key="5">
    <source>
        <dbReference type="ARBA" id="ARBA00022801"/>
    </source>
</evidence>
<dbReference type="EC" id="3.1.13.1" evidence="8"/>
<feature type="domain" description="S1 motif" evidence="9">
    <location>
        <begin position="627"/>
        <end position="706"/>
    </location>
</feature>
<dbReference type="Pfam" id="PF00575">
    <property type="entry name" value="S1"/>
    <property type="match status" value="1"/>
</dbReference>
<dbReference type="CDD" id="cd04471">
    <property type="entry name" value="S1_RNase_R"/>
    <property type="match status" value="1"/>
</dbReference>
<evidence type="ECO:0000313" key="10">
    <source>
        <dbReference type="EMBL" id="PSJ32054.1"/>
    </source>
</evidence>
<dbReference type="GO" id="GO:0008859">
    <property type="term" value="F:exoribonuclease II activity"/>
    <property type="evidence" value="ECO:0007669"/>
    <property type="project" value="UniProtKB-UniRule"/>
</dbReference>
<dbReference type="InterPro" id="IPR022966">
    <property type="entry name" value="RNase_II/R_CS"/>
</dbReference>
<dbReference type="InterPro" id="IPR012340">
    <property type="entry name" value="NA-bd_OB-fold"/>
</dbReference>
<dbReference type="Pfam" id="PF08206">
    <property type="entry name" value="OB_RNB"/>
    <property type="match status" value="1"/>
</dbReference>
<dbReference type="GO" id="GO:0006402">
    <property type="term" value="P:mRNA catabolic process"/>
    <property type="evidence" value="ECO:0007669"/>
    <property type="project" value="TreeGrafter"/>
</dbReference>
<dbReference type="EMBL" id="JYGE01000002">
    <property type="protein sequence ID" value="PSJ32054.1"/>
    <property type="molecule type" value="Genomic_DNA"/>
</dbReference>
<gene>
    <name evidence="8" type="primary">rnr</name>
    <name evidence="10" type="ORF">UF10_01210</name>
</gene>
<dbReference type="PROSITE" id="PS50126">
    <property type="entry name" value="S1"/>
    <property type="match status" value="1"/>
</dbReference>
<dbReference type="InterPro" id="IPR003029">
    <property type="entry name" value="S1_domain"/>
</dbReference>
<evidence type="ECO:0000313" key="11">
    <source>
        <dbReference type="Proteomes" id="UP000241434"/>
    </source>
</evidence>
<dbReference type="PROSITE" id="PS01175">
    <property type="entry name" value="RIBONUCLEASE_II"/>
    <property type="match status" value="1"/>
</dbReference>
<keyword evidence="11" id="KW-1185">Reference proteome</keyword>
<name>A0A2P7Q256_9FIRM</name>
<dbReference type="RefSeq" id="WP_106776036.1">
    <property type="nucleotide sequence ID" value="NZ_JYGE01000002.1"/>
</dbReference>
<dbReference type="Pfam" id="PF00773">
    <property type="entry name" value="RNB"/>
    <property type="match status" value="1"/>
</dbReference>
<accession>A0A2P7Q256</accession>
<dbReference type="InterPro" id="IPR004476">
    <property type="entry name" value="RNase_II/RNase_R"/>
</dbReference>
<dbReference type="InterPro" id="IPR013223">
    <property type="entry name" value="RNase_B_OB_dom"/>
</dbReference>
<dbReference type="OrthoDB" id="9764149at2"/>
<dbReference type="Pfam" id="PF17876">
    <property type="entry name" value="CSD2"/>
    <property type="match status" value="1"/>
</dbReference>
<comment type="similarity">
    <text evidence="8">Belongs to the RNR ribonuclease family. RNase R subfamily.</text>
</comment>
<protein>
    <recommendedName>
        <fullName evidence="8">Ribonuclease R</fullName>
        <shortName evidence="8">RNase R</shortName>
        <ecNumber evidence="8">3.1.13.1</ecNumber>
    </recommendedName>
</protein>
<keyword evidence="4 8" id="KW-0540">Nuclease</keyword>
<evidence type="ECO:0000256" key="8">
    <source>
        <dbReference type="HAMAP-Rule" id="MF_01895"/>
    </source>
</evidence>
<keyword evidence="6 8" id="KW-0269">Exonuclease</keyword>
<evidence type="ECO:0000256" key="2">
    <source>
        <dbReference type="ARBA" id="ARBA00004496"/>
    </source>
</evidence>
<dbReference type="SMART" id="SM00955">
    <property type="entry name" value="RNB"/>
    <property type="match status" value="1"/>
</dbReference>
<dbReference type="GO" id="GO:0005829">
    <property type="term" value="C:cytosol"/>
    <property type="evidence" value="ECO:0007669"/>
    <property type="project" value="TreeGrafter"/>
</dbReference>
<evidence type="ECO:0000256" key="4">
    <source>
        <dbReference type="ARBA" id="ARBA00022722"/>
    </source>
</evidence>
<dbReference type="InterPro" id="IPR050180">
    <property type="entry name" value="RNR_Ribonuclease"/>
</dbReference>
<keyword evidence="5 8" id="KW-0378">Hydrolase</keyword>
<keyword evidence="7 8" id="KW-0694">RNA-binding</keyword>
<comment type="caution">
    <text evidence="10">The sequence shown here is derived from an EMBL/GenBank/DDBJ whole genome shotgun (WGS) entry which is preliminary data.</text>
</comment>
<dbReference type="InterPro" id="IPR040476">
    <property type="entry name" value="CSD2"/>
</dbReference>
<keyword evidence="3 8" id="KW-0963">Cytoplasm</keyword>
<dbReference type="NCBIfam" id="TIGR02063">
    <property type="entry name" value="RNase_R"/>
    <property type="match status" value="1"/>
</dbReference>
<organism evidence="10 11">
    <name type="scientific">Peptostreptococcus russellii</name>
    <dbReference type="NCBI Taxonomy" id="215200"/>
    <lineage>
        <taxon>Bacteria</taxon>
        <taxon>Bacillati</taxon>
        <taxon>Bacillota</taxon>
        <taxon>Clostridia</taxon>
        <taxon>Peptostreptococcales</taxon>
        <taxon>Peptostreptococcaceae</taxon>
        <taxon>Peptostreptococcus</taxon>
    </lineage>
</organism>
<evidence type="ECO:0000256" key="3">
    <source>
        <dbReference type="ARBA" id="ARBA00022490"/>
    </source>
</evidence>
<dbReference type="PANTHER" id="PTHR23355">
    <property type="entry name" value="RIBONUCLEASE"/>
    <property type="match status" value="1"/>
</dbReference>